<reference evidence="3 4" key="1">
    <citation type="submission" date="2023-08" db="EMBL/GenBank/DDBJ databases">
        <title>Whole-genome sequencing of halo(alkali)philic microorganisms from hypersaline lakes.</title>
        <authorList>
            <person name="Sorokin D.Y."/>
            <person name="Abbas B."/>
            <person name="Merkel A.Y."/>
        </authorList>
    </citation>
    <scope>NUCLEOTIDE SEQUENCE [LARGE SCALE GENOMIC DNA]</scope>
    <source>
        <strain evidence="3 4">AB-CW4</strain>
    </source>
</reference>
<comment type="function">
    <text evidence="2">Hydrolyzes RNA 2',3'-cyclic phosphodiester to an RNA 2'-phosphomonoester.</text>
</comment>
<comment type="catalytic activity">
    <reaction evidence="2">
        <text>a 3'-end 2',3'-cyclophospho-ribonucleotide-RNA + H2O = a 3'-end 2'-phospho-ribonucleotide-RNA + H(+)</text>
        <dbReference type="Rhea" id="RHEA:11828"/>
        <dbReference type="Rhea" id="RHEA-COMP:10464"/>
        <dbReference type="Rhea" id="RHEA-COMP:17353"/>
        <dbReference type="ChEBI" id="CHEBI:15377"/>
        <dbReference type="ChEBI" id="CHEBI:15378"/>
        <dbReference type="ChEBI" id="CHEBI:83064"/>
        <dbReference type="ChEBI" id="CHEBI:173113"/>
        <dbReference type="EC" id="3.1.4.58"/>
    </reaction>
</comment>
<dbReference type="HAMAP" id="MF_01940">
    <property type="entry name" value="RNA_CPDase"/>
    <property type="match status" value="1"/>
</dbReference>
<gene>
    <name evidence="3" type="primary">thpR</name>
    <name evidence="3" type="ORF">RBH19_11145</name>
</gene>
<evidence type="ECO:0000313" key="4">
    <source>
        <dbReference type="Proteomes" id="UP001239019"/>
    </source>
</evidence>
<dbReference type="PANTHER" id="PTHR35561:SF1">
    <property type="entry name" value="RNA 2',3'-CYCLIC PHOSPHODIESTERASE"/>
    <property type="match status" value="1"/>
</dbReference>
<protein>
    <recommendedName>
        <fullName evidence="2">RNA 2',3'-cyclic phosphodiesterase</fullName>
        <shortName evidence="2">RNA 2',3'-CPDase</shortName>
        <ecNumber evidence="2">3.1.4.58</ecNumber>
    </recommendedName>
</protein>
<dbReference type="Pfam" id="PF13563">
    <property type="entry name" value="2_5_RNA_ligase2"/>
    <property type="match status" value="1"/>
</dbReference>
<comment type="similarity">
    <text evidence="2">Belongs to the 2H phosphoesterase superfamily. ThpR family.</text>
</comment>
<keyword evidence="4" id="KW-1185">Reference proteome</keyword>
<name>A0ABU0W8R5_9GAMM</name>
<dbReference type="SUPFAM" id="SSF55144">
    <property type="entry name" value="LigT-like"/>
    <property type="match status" value="1"/>
</dbReference>
<dbReference type="Proteomes" id="UP001239019">
    <property type="component" value="Unassembled WGS sequence"/>
</dbReference>
<evidence type="ECO:0000256" key="1">
    <source>
        <dbReference type="ARBA" id="ARBA00022801"/>
    </source>
</evidence>
<organism evidence="3 4">
    <name type="scientific">Natronospira bacteriovora</name>
    <dbReference type="NCBI Taxonomy" id="3069753"/>
    <lineage>
        <taxon>Bacteria</taxon>
        <taxon>Pseudomonadati</taxon>
        <taxon>Pseudomonadota</taxon>
        <taxon>Gammaproteobacteria</taxon>
        <taxon>Natronospirales</taxon>
        <taxon>Natronospiraceae</taxon>
        <taxon>Natronospira</taxon>
    </lineage>
</organism>
<dbReference type="NCBIfam" id="TIGR02258">
    <property type="entry name" value="2_5_ligase"/>
    <property type="match status" value="1"/>
</dbReference>
<dbReference type="InterPro" id="IPR004175">
    <property type="entry name" value="RNA_CPDase"/>
</dbReference>
<feature type="short sequence motif" description="HXTX 1" evidence="2">
    <location>
        <begin position="44"/>
        <end position="47"/>
    </location>
</feature>
<comment type="caution">
    <text evidence="3">The sequence shown here is derived from an EMBL/GenBank/DDBJ whole genome shotgun (WGS) entry which is preliminary data.</text>
</comment>
<dbReference type="EC" id="3.1.4.58" evidence="2"/>
<dbReference type="EMBL" id="JAVDDT010000007">
    <property type="protein sequence ID" value="MDQ2070436.1"/>
    <property type="molecule type" value="Genomic_DNA"/>
</dbReference>
<feature type="active site" description="Proton donor" evidence="2">
    <location>
        <position position="44"/>
    </location>
</feature>
<keyword evidence="1 2" id="KW-0378">Hydrolase</keyword>
<dbReference type="PANTHER" id="PTHR35561">
    <property type="entry name" value="RNA 2',3'-CYCLIC PHOSPHODIESTERASE"/>
    <property type="match status" value="1"/>
</dbReference>
<feature type="short sequence motif" description="HXTX 2" evidence="2">
    <location>
        <begin position="126"/>
        <end position="129"/>
    </location>
</feature>
<sequence length="176" mass="19583">MSSTHRLFFALWPDEALRSELDERARSVQAVAEDGKAVPRDNLHITLRFLGSLSDEQAGRAEAAAARVRNRDVELVLDRAGFWPQPRVLWLGCSDTPDPLLGVVADLNTELGGEGFDLRSRPYKPHVTVARGVTVAEAPPVIEPLTWRAERFCLVRSHTDGPISEYEIVGEWSLID</sequence>
<dbReference type="InterPro" id="IPR009097">
    <property type="entry name" value="Cyclic_Pdiesterase"/>
</dbReference>
<proteinExistence type="inferred from homology"/>
<dbReference type="RefSeq" id="WP_306728936.1">
    <property type="nucleotide sequence ID" value="NZ_JAVDDT010000007.1"/>
</dbReference>
<feature type="active site" description="Proton acceptor" evidence="2">
    <location>
        <position position="126"/>
    </location>
</feature>
<dbReference type="Gene3D" id="3.90.1140.10">
    <property type="entry name" value="Cyclic phosphodiesterase"/>
    <property type="match status" value="1"/>
</dbReference>
<evidence type="ECO:0000256" key="2">
    <source>
        <dbReference type="HAMAP-Rule" id="MF_01940"/>
    </source>
</evidence>
<accession>A0ABU0W8R5</accession>
<evidence type="ECO:0000313" key="3">
    <source>
        <dbReference type="EMBL" id="MDQ2070436.1"/>
    </source>
</evidence>